<reference evidence="1" key="1">
    <citation type="submission" date="2020-02" db="EMBL/GenBank/DDBJ databases">
        <authorList>
            <person name="Meier V. D."/>
        </authorList>
    </citation>
    <scope>NUCLEOTIDE SEQUENCE</scope>
    <source>
        <strain evidence="1">AVDCRST_MAG94</strain>
    </source>
</reference>
<feature type="non-terminal residue" evidence="1">
    <location>
        <position position="1"/>
    </location>
</feature>
<dbReference type="Pfam" id="PF11061">
    <property type="entry name" value="Tsr0524-like"/>
    <property type="match status" value="1"/>
</dbReference>
<proteinExistence type="predicted"/>
<dbReference type="AlphaFoldDB" id="A0A6J4N873"/>
<protein>
    <submittedName>
        <fullName evidence="1">Uncharacterized protein</fullName>
    </submittedName>
</protein>
<evidence type="ECO:0000313" key="1">
    <source>
        <dbReference type="EMBL" id="CAA9375717.1"/>
    </source>
</evidence>
<dbReference type="InterPro" id="IPR021291">
    <property type="entry name" value="Tsr0524-like"/>
</dbReference>
<dbReference type="EMBL" id="CADCTY010001556">
    <property type="protein sequence ID" value="CAA9375717.1"/>
    <property type="molecule type" value="Genomic_DNA"/>
</dbReference>
<gene>
    <name evidence="1" type="ORF">AVDCRST_MAG94-4523</name>
</gene>
<name>A0A6J4N873_9CYAN</name>
<organism evidence="1">
    <name type="scientific">uncultured Leptolyngbya sp</name>
    <dbReference type="NCBI Taxonomy" id="332963"/>
    <lineage>
        <taxon>Bacteria</taxon>
        <taxon>Bacillati</taxon>
        <taxon>Cyanobacteriota</taxon>
        <taxon>Cyanophyceae</taxon>
        <taxon>Leptolyngbyales</taxon>
        <taxon>Leptolyngbyaceae</taxon>
        <taxon>Leptolyngbya group</taxon>
        <taxon>Leptolyngbya</taxon>
        <taxon>environmental samples</taxon>
    </lineage>
</organism>
<accession>A0A6J4N873</accession>
<sequence>LFSPTPFFQPPFSPPVLFSSRLQFPPDADTLILGFNSLGVTMEVGQKVCVYRLRDRVSPLIAKRLGQIGVVQDYKMTDGSGVGFLVKFTDNSATWFFEDEVRPATGDN</sequence>